<dbReference type="Gene3D" id="3.30.565.10">
    <property type="entry name" value="Histidine kinase-like ATPase, C-terminal domain"/>
    <property type="match status" value="1"/>
</dbReference>
<sequence>MEKKTPKSWPTKRPLEDCADIGKPRKREFPLLKMEDVDLVGMEKRFKFRVLLPNGKSVEVTFSRPQTRISMEELVNVLKQEYLRVSKQSGFQTPKRGVNWKSSELHVVDVSDKKFEQSFDLRKFEPDKWNFLRLQDGSEESQFFENMWDLTPDTDLLKELPSEHSFETALADLIDNALQAVWSNSPGERKLISVEISNEIITIADSGPGLDESLDKWGKMGASLHRSVWKQAIGGKAPFLTPFFGMFGYGGPIASMKLGECALISSKKKGSRKVFSLLLDRKALLTHSSMDCRWKADGGLRDPSEEELVNFPNGSFMKIEISEPKVRVPDVHQLQRKLKDIYFPYIQCDLEGNSGRTVRHIEFQVNGTNLAEVEAGEVAITNFHSCNGASFTFKINISHDTCSGSQGLESHEEANARLKFVYFPIVQGKESIESILEKLEEDGHGLAENYENFSRVSVRRLGRLLPDARWLWLPFMDFRQRKGDKAQVLKRCCSRVKCFIETDAGFIPTTSKTDLAHHHPYTIALKNFGNKSIDNHKDENVLIFKDDKQISLQHLDKKYQEWILQMHDQYDEEINCGEDEPTYVVGLQNKKKLGISSDVLRIHRVVRRKGFTWQSGQKIKILKGACAGFHKTTVFATLEYIILEGLQGDAGGEARLLCRPIGLPDEKGCFLTLENGAATLEIGESLSAPLSVIDSGKCLAIGEDEWNSKFEMCHQKFPSSIELLNAELCQQLEIEKALPVNTVCAGYKPPEEIVAVIRPGSFDPENSSKSLNQKYIVKESHEMVLEINFDAKHYESKELIYSAQVNPLTLKGFQGCYIFPLKEVPNLFERAGAYTFSLSLNGHVDCGLCEKRVLVKPLPEVGSWRILRSKQTVKYIVMVGSCFLPLKIGCYDKYNNRIPFGSVPEVKIHFNSIKGVHIHACNKEVSLSPDKLTMLIKDLRVESSDLDKIRPKYEATLLIYPRDEAFSVPIPCQVLPGPLGSVVVQHTDFRMQLLPGHTMNELILEVFDKYGNHLKKNEEVQLDVDGFHILDKEGFNRKVDDDGYVDLSGILKIIKGYGEIATLSVLHGDELVFWQEFQIEKRELRTGFEVPKTCVAGSLLENLVFEVTTSEGEVDESCHDKDENGNSHTLTLKSDTLDIDDSVQYVFRHGRCTVRAISLPCEAGVFSFIAYHSRYPQLQLKREIILEQPENLCQENMTTQYSEGLICQAFPAQMISERSHQDFVDHEKQIEELALVHVTSSNQEMTKLISAIQNEQKELEDEMYTYGTYVGDQEKVLKKLKIDQLLLNEKLNGLQASIDHNIENDHDNAAQKMMIMKKISQKCNNAAAVVCKLLKSPPSENQHREFVDNMLGVVALLGSVQSKELSMILSRYIGEDHMLAVVCKTYSAASAFEKYELGQSSRCSAFNELATELGCSVSEGSVICLEDVRSYPGQIGRDPQGKLALLDPALPDGSGPPGYLGYAVNMIHLDADNLQWRNAIDHGLRETIFYGLLGELQVYQNKDCMNKARSCVKVDAVSLDGAIMRRGVLVSFGEWEPDIHFPVLPDIRLHYSQEIEQLDMELHKLSKEVEENEEKLEHIKRKFWKIHDKYNKFLDEKAPFLASLDESCSRSLLSHNVAASSSS</sequence>
<dbReference type="PANTHER" id="PTHR33566:SF1">
    <property type="entry name" value="EN_SPM-LIKE TRANSPOSON-RELATED"/>
    <property type="match status" value="1"/>
</dbReference>
<evidence type="ECO:0000313" key="3">
    <source>
        <dbReference type="EMBL" id="GAA0162738.1"/>
    </source>
</evidence>
<dbReference type="SUPFAM" id="SSF55874">
    <property type="entry name" value="ATPase domain of HSP90 chaperone/DNA topoisomerase II/histidine kinase"/>
    <property type="match status" value="1"/>
</dbReference>
<dbReference type="Pfam" id="PF13589">
    <property type="entry name" value="HATPase_c_3"/>
    <property type="match status" value="1"/>
</dbReference>
<feature type="coiled-coil region" evidence="1">
    <location>
        <begin position="1548"/>
        <end position="1582"/>
    </location>
</feature>
<protein>
    <submittedName>
        <fullName evidence="3">Viral or transposable element protein</fullName>
    </submittedName>
</protein>
<feature type="region of interest" description="Disordered" evidence="2">
    <location>
        <begin position="1"/>
        <end position="20"/>
    </location>
</feature>
<reference evidence="3 4" key="1">
    <citation type="submission" date="2024-01" db="EMBL/GenBank/DDBJ databases">
        <title>The complete chloroplast genome sequence of Lithospermum erythrorhizon: insights into the phylogenetic relationship among Boraginaceae species and the maternal lineages of purple gromwells.</title>
        <authorList>
            <person name="Okada T."/>
            <person name="Watanabe K."/>
        </authorList>
    </citation>
    <scope>NUCLEOTIDE SEQUENCE [LARGE SCALE GENOMIC DNA]</scope>
</reference>
<keyword evidence="4" id="KW-1185">Reference proteome</keyword>
<dbReference type="PANTHER" id="PTHR33566">
    <property type="entry name" value="EN/SPM-LIKE TRANSPOSON-RELATED"/>
    <property type="match status" value="1"/>
</dbReference>
<proteinExistence type="predicted"/>
<dbReference type="EMBL" id="BAABME010004538">
    <property type="protein sequence ID" value="GAA0162738.1"/>
    <property type="molecule type" value="Genomic_DNA"/>
</dbReference>
<comment type="caution">
    <text evidence="3">The sequence shown here is derived from an EMBL/GenBank/DDBJ whole genome shotgun (WGS) entry which is preliminary data.</text>
</comment>
<evidence type="ECO:0000313" key="4">
    <source>
        <dbReference type="Proteomes" id="UP001454036"/>
    </source>
</evidence>
<accession>A0AAV3QJM0</accession>
<gene>
    <name evidence="3" type="ORF">LIER_18767</name>
</gene>
<keyword evidence="1" id="KW-0175">Coiled coil</keyword>
<evidence type="ECO:0000256" key="1">
    <source>
        <dbReference type="SAM" id="Coils"/>
    </source>
</evidence>
<dbReference type="InterPro" id="IPR036890">
    <property type="entry name" value="HATPase_C_sf"/>
</dbReference>
<evidence type="ECO:0000256" key="2">
    <source>
        <dbReference type="SAM" id="MobiDB-lite"/>
    </source>
</evidence>
<organism evidence="3 4">
    <name type="scientific">Lithospermum erythrorhizon</name>
    <name type="common">Purple gromwell</name>
    <name type="synonym">Lithospermum officinale var. erythrorhizon</name>
    <dbReference type="NCBI Taxonomy" id="34254"/>
    <lineage>
        <taxon>Eukaryota</taxon>
        <taxon>Viridiplantae</taxon>
        <taxon>Streptophyta</taxon>
        <taxon>Embryophyta</taxon>
        <taxon>Tracheophyta</taxon>
        <taxon>Spermatophyta</taxon>
        <taxon>Magnoliopsida</taxon>
        <taxon>eudicotyledons</taxon>
        <taxon>Gunneridae</taxon>
        <taxon>Pentapetalae</taxon>
        <taxon>asterids</taxon>
        <taxon>lamiids</taxon>
        <taxon>Boraginales</taxon>
        <taxon>Boraginaceae</taxon>
        <taxon>Boraginoideae</taxon>
        <taxon>Lithospermeae</taxon>
        <taxon>Lithospermum</taxon>
    </lineage>
</organism>
<name>A0AAV3QJM0_LITER</name>
<dbReference type="Proteomes" id="UP001454036">
    <property type="component" value="Unassembled WGS sequence"/>
</dbReference>